<evidence type="ECO:0000256" key="6">
    <source>
        <dbReference type="ARBA" id="ARBA00022840"/>
    </source>
</evidence>
<dbReference type="GO" id="GO:0005829">
    <property type="term" value="C:cytosol"/>
    <property type="evidence" value="ECO:0007669"/>
    <property type="project" value="TreeGrafter"/>
</dbReference>
<feature type="domain" description="DALR anticodon binding" evidence="11">
    <location>
        <begin position="575"/>
        <end position="677"/>
    </location>
</feature>
<accession>A0A7C3YRS7</accession>
<gene>
    <name evidence="10" type="primary">glyS</name>
    <name evidence="12" type="ORF">ENX07_00325</name>
</gene>
<comment type="catalytic activity">
    <reaction evidence="9 10">
        <text>tRNA(Gly) + glycine + ATP = glycyl-tRNA(Gly) + AMP + diphosphate</text>
        <dbReference type="Rhea" id="RHEA:16013"/>
        <dbReference type="Rhea" id="RHEA-COMP:9664"/>
        <dbReference type="Rhea" id="RHEA-COMP:9683"/>
        <dbReference type="ChEBI" id="CHEBI:30616"/>
        <dbReference type="ChEBI" id="CHEBI:33019"/>
        <dbReference type="ChEBI" id="CHEBI:57305"/>
        <dbReference type="ChEBI" id="CHEBI:78442"/>
        <dbReference type="ChEBI" id="CHEBI:78522"/>
        <dbReference type="ChEBI" id="CHEBI:456215"/>
        <dbReference type="EC" id="6.1.1.14"/>
    </reaction>
</comment>
<dbReference type="GO" id="GO:0004820">
    <property type="term" value="F:glycine-tRNA ligase activity"/>
    <property type="evidence" value="ECO:0007669"/>
    <property type="project" value="UniProtKB-UniRule"/>
</dbReference>
<keyword evidence="5 10" id="KW-0547">Nucleotide-binding</keyword>
<proteinExistence type="inferred from homology"/>
<dbReference type="InterPro" id="IPR008909">
    <property type="entry name" value="DALR_anticod-bd"/>
</dbReference>
<evidence type="ECO:0000313" key="12">
    <source>
        <dbReference type="EMBL" id="HGE98514.1"/>
    </source>
</evidence>
<keyword evidence="8 10" id="KW-0030">Aminoacyl-tRNA synthetase</keyword>
<dbReference type="NCBIfam" id="TIGR00211">
    <property type="entry name" value="glyS"/>
    <property type="match status" value="1"/>
</dbReference>
<keyword evidence="6 10" id="KW-0067">ATP-binding</keyword>
<keyword evidence="7 10" id="KW-0648">Protein biosynthesis</keyword>
<evidence type="ECO:0000256" key="9">
    <source>
        <dbReference type="ARBA" id="ARBA00047937"/>
    </source>
</evidence>
<organism evidence="12">
    <name type="scientific">candidate division WOR-3 bacterium</name>
    <dbReference type="NCBI Taxonomy" id="2052148"/>
    <lineage>
        <taxon>Bacteria</taxon>
        <taxon>Bacteria division WOR-3</taxon>
    </lineage>
</organism>
<dbReference type="GO" id="GO:0006426">
    <property type="term" value="P:glycyl-tRNA aminoacylation"/>
    <property type="evidence" value="ECO:0007669"/>
    <property type="project" value="UniProtKB-UniRule"/>
</dbReference>
<dbReference type="SMART" id="SM00836">
    <property type="entry name" value="DALR_1"/>
    <property type="match status" value="1"/>
</dbReference>
<dbReference type="AlphaFoldDB" id="A0A7C3YRS7"/>
<comment type="subcellular location">
    <subcellularLocation>
        <location evidence="1 10">Cytoplasm</location>
    </subcellularLocation>
</comment>
<protein>
    <recommendedName>
        <fullName evidence="10">Glycine--tRNA ligase beta subunit</fullName>
        <ecNumber evidence="10">6.1.1.14</ecNumber>
    </recommendedName>
    <alternativeName>
        <fullName evidence="10">Glycyl-tRNA synthetase beta subunit</fullName>
        <shortName evidence="10">GlyRS</shortName>
    </alternativeName>
</protein>
<comment type="subunit">
    <text evidence="10">Tetramer of two alpha and two beta subunits.</text>
</comment>
<keyword evidence="3 10" id="KW-0963">Cytoplasm</keyword>
<dbReference type="InterPro" id="IPR015944">
    <property type="entry name" value="Gly-tRNA-synth_bsu"/>
</dbReference>
<dbReference type="PRINTS" id="PR01045">
    <property type="entry name" value="TRNASYNTHGB"/>
</dbReference>
<dbReference type="GO" id="GO:0005524">
    <property type="term" value="F:ATP binding"/>
    <property type="evidence" value="ECO:0007669"/>
    <property type="project" value="UniProtKB-UniRule"/>
</dbReference>
<dbReference type="InterPro" id="IPR006194">
    <property type="entry name" value="Gly-tRNA-synth_heterodimer"/>
</dbReference>
<dbReference type="Pfam" id="PF05746">
    <property type="entry name" value="DALR_1"/>
    <property type="match status" value="1"/>
</dbReference>
<dbReference type="SUPFAM" id="SSF47323">
    <property type="entry name" value="Anticodon-binding domain of a subclass of class I aminoacyl-tRNA synthetases"/>
    <property type="match status" value="1"/>
</dbReference>
<evidence type="ECO:0000256" key="8">
    <source>
        <dbReference type="ARBA" id="ARBA00023146"/>
    </source>
</evidence>
<evidence type="ECO:0000256" key="5">
    <source>
        <dbReference type="ARBA" id="ARBA00022741"/>
    </source>
</evidence>
<dbReference type="EC" id="6.1.1.14" evidence="10"/>
<dbReference type="InterPro" id="IPR009080">
    <property type="entry name" value="tRNAsynth_Ia_anticodon-bd"/>
</dbReference>
<evidence type="ECO:0000256" key="4">
    <source>
        <dbReference type="ARBA" id="ARBA00022598"/>
    </source>
</evidence>
<evidence type="ECO:0000256" key="3">
    <source>
        <dbReference type="ARBA" id="ARBA00022490"/>
    </source>
</evidence>
<dbReference type="HAMAP" id="MF_00255">
    <property type="entry name" value="Gly_tRNA_synth_beta"/>
    <property type="match status" value="1"/>
</dbReference>
<dbReference type="EMBL" id="DTMQ01000003">
    <property type="protein sequence ID" value="HGE98514.1"/>
    <property type="molecule type" value="Genomic_DNA"/>
</dbReference>
<dbReference type="PROSITE" id="PS50861">
    <property type="entry name" value="AA_TRNA_LIGASE_II_GLYAB"/>
    <property type="match status" value="1"/>
</dbReference>
<keyword evidence="4 10" id="KW-0436">Ligase</keyword>
<evidence type="ECO:0000256" key="10">
    <source>
        <dbReference type="HAMAP-Rule" id="MF_00255"/>
    </source>
</evidence>
<sequence>MANFLLEIGTEEIPASYLHPATEFLVNSFKKVLADNKIPYKEIKSFFTPRRIAILVKGIKERQEVWEEEVIGPAKKVALNEDGSLTPQGKGFLAANKAKDFSIKETSKGEYLFIKKKRGGEKTVSILKRFLPSLIREIPFPKRMRWMKNGITFARPIRWLLSLFGERILRFPFPTIRVGNWTFGNTYFKKRIILKSAVDYERVLKEYKVIPSFSERRERIRKEASLLAKRAGGEVLFDEELLDEITNTLEFPRGILVKFSQEYLNLPKPVITLVLKKHLRAMAVGRDNNLLPYFIVFANNPFLDKKKVKEWYENSAESRLADANFFYQEDLKKGLESLLEEEKKVIWIEGLGTLYDKTERIKKLVERYCDDCPDIDREGLLRAVLLAKTDLLTNIVREKELTSLQGIMGGLYAQILGEKETVFRAIGEQYLPVPKTKEGALLALADRFCNIVGSFLKGEIPSGSYDPFGLKRMADTIIEILSFHNLFLVVDSSVDFLLSEFSPSDVSLREKILRFFAERMKLFLLNKGYRYDVADSLVYLSPLIPRDLEMRASALQKFREERGEEFRALVIGQKRAKNILREAERKGIPYSSAVDPSLLCEEPEKELYEAARNLEPKIAESLRGREYEETLSLLLSLRGAIDKVFDEVLVMTEDVNLRRNRLALFSYIKSLFYSFCDFSLLVLEGEER</sequence>
<evidence type="ECO:0000256" key="7">
    <source>
        <dbReference type="ARBA" id="ARBA00022917"/>
    </source>
</evidence>
<dbReference type="Gene3D" id="1.10.730.10">
    <property type="entry name" value="Isoleucyl-tRNA Synthetase, Domain 1"/>
    <property type="match status" value="1"/>
</dbReference>
<evidence type="ECO:0000259" key="11">
    <source>
        <dbReference type="SMART" id="SM00836"/>
    </source>
</evidence>
<dbReference type="GO" id="GO:0004814">
    <property type="term" value="F:arginine-tRNA ligase activity"/>
    <property type="evidence" value="ECO:0007669"/>
    <property type="project" value="InterPro"/>
</dbReference>
<dbReference type="Pfam" id="PF02092">
    <property type="entry name" value="tRNA_synt_2f"/>
    <property type="match status" value="1"/>
</dbReference>
<comment type="caution">
    <text evidence="12">The sequence shown here is derived from an EMBL/GenBank/DDBJ whole genome shotgun (WGS) entry which is preliminary data.</text>
</comment>
<evidence type="ECO:0000256" key="2">
    <source>
        <dbReference type="ARBA" id="ARBA00008226"/>
    </source>
</evidence>
<reference evidence="12" key="1">
    <citation type="journal article" date="2020" name="mSystems">
        <title>Genome- and Community-Level Interaction Insights into Carbon Utilization and Element Cycling Functions of Hydrothermarchaeota in Hydrothermal Sediment.</title>
        <authorList>
            <person name="Zhou Z."/>
            <person name="Liu Y."/>
            <person name="Xu W."/>
            <person name="Pan J."/>
            <person name="Luo Z.H."/>
            <person name="Li M."/>
        </authorList>
    </citation>
    <scope>NUCLEOTIDE SEQUENCE [LARGE SCALE GENOMIC DNA]</scope>
    <source>
        <strain evidence="12">SpSt-906</strain>
    </source>
</reference>
<name>A0A7C3YRS7_UNCW3</name>
<dbReference type="GO" id="GO:0006420">
    <property type="term" value="P:arginyl-tRNA aminoacylation"/>
    <property type="evidence" value="ECO:0007669"/>
    <property type="project" value="InterPro"/>
</dbReference>
<evidence type="ECO:0000256" key="1">
    <source>
        <dbReference type="ARBA" id="ARBA00004496"/>
    </source>
</evidence>
<dbReference type="PANTHER" id="PTHR30075:SF2">
    <property type="entry name" value="GLYCINE--TRNA LIGASE, CHLOROPLASTIC_MITOCHONDRIAL 2"/>
    <property type="match status" value="1"/>
</dbReference>
<dbReference type="PANTHER" id="PTHR30075">
    <property type="entry name" value="GLYCYL-TRNA SYNTHETASE"/>
    <property type="match status" value="1"/>
</dbReference>
<comment type="similarity">
    <text evidence="2 10">Belongs to the class-II aminoacyl-tRNA synthetase family.</text>
</comment>